<dbReference type="AlphaFoldDB" id="A0A0F9PEV0"/>
<accession>A0A0F9PEV0</accession>
<protein>
    <submittedName>
        <fullName evidence="2">Uncharacterized protein</fullName>
    </submittedName>
</protein>
<name>A0A0F9PEV0_9ZZZZ</name>
<evidence type="ECO:0000256" key="1">
    <source>
        <dbReference type="SAM" id="MobiDB-lite"/>
    </source>
</evidence>
<proteinExistence type="predicted"/>
<gene>
    <name evidence="2" type="ORF">LCGC14_0851910</name>
</gene>
<sequence length="54" mass="6450">MSHKGQLQRGNKWYSYRDIDGNLPPGIRDDPNKMKDVNYFLENTKPKEKLKEKK</sequence>
<comment type="caution">
    <text evidence="2">The sequence shown here is derived from an EMBL/GenBank/DDBJ whole genome shotgun (WGS) entry which is preliminary data.</text>
</comment>
<organism evidence="2">
    <name type="scientific">marine sediment metagenome</name>
    <dbReference type="NCBI Taxonomy" id="412755"/>
    <lineage>
        <taxon>unclassified sequences</taxon>
        <taxon>metagenomes</taxon>
        <taxon>ecological metagenomes</taxon>
    </lineage>
</organism>
<dbReference type="EMBL" id="LAZR01002543">
    <property type="protein sequence ID" value="KKN28679.1"/>
    <property type="molecule type" value="Genomic_DNA"/>
</dbReference>
<evidence type="ECO:0000313" key="2">
    <source>
        <dbReference type="EMBL" id="KKN28679.1"/>
    </source>
</evidence>
<reference evidence="2" key="1">
    <citation type="journal article" date="2015" name="Nature">
        <title>Complex archaea that bridge the gap between prokaryotes and eukaryotes.</title>
        <authorList>
            <person name="Spang A."/>
            <person name="Saw J.H."/>
            <person name="Jorgensen S.L."/>
            <person name="Zaremba-Niedzwiedzka K."/>
            <person name="Martijn J."/>
            <person name="Lind A.E."/>
            <person name="van Eijk R."/>
            <person name="Schleper C."/>
            <person name="Guy L."/>
            <person name="Ettema T.J."/>
        </authorList>
    </citation>
    <scope>NUCLEOTIDE SEQUENCE</scope>
</reference>
<feature type="region of interest" description="Disordered" evidence="1">
    <location>
        <begin position="1"/>
        <end position="34"/>
    </location>
</feature>